<dbReference type="AlphaFoldDB" id="A0A0V1A9K4"/>
<reference evidence="1 2" key="1">
    <citation type="submission" date="2015-01" db="EMBL/GenBank/DDBJ databases">
        <title>Evolution of Trichinella species and genotypes.</title>
        <authorList>
            <person name="Korhonen P.K."/>
            <person name="Edoardo P."/>
            <person name="Giuseppe L.R."/>
            <person name="Gasser R.B."/>
        </authorList>
    </citation>
    <scope>NUCLEOTIDE SEQUENCE [LARGE SCALE GENOMIC DNA]</scope>
    <source>
        <strain evidence="1">ISS2496</strain>
    </source>
</reference>
<gene>
    <name evidence="1" type="ORF">T12_14470</name>
</gene>
<name>A0A0V1A9K4_9BILA</name>
<dbReference type="Proteomes" id="UP000054783">
    <property type="component" value="Unassembled WGS sequence"/>
</dbReference>
<evidence type="ECO:0000313" key="1">
    <source>
        <dbReference type="EMBL" id="KRY21182.1"/>
    </source>
</evidence>
<keyword evidence="2" id="KW-1185">Reference proteome</keyword>
<proteinExistence type="predicted"/>
<dbReference type="EMBL" id="JYDQ01000018">
    <property type="protein sequence ID" value="KRY21182.1"/>
    <property type="molecule type" value="Genomic_DNA"/>
</dbReference>
<evidence type="ECO:0000313" key="2">
    <source>
        <dbReference type="Proteomes" id="UP000054783"/>
    </source>
</evidence>
<organism evidence="1 2">
    <name type="scientific">Trichinella patagoniensis</name>
    <dbReference type="NCBI Taxonomy" id="990121"/>
    <lineage>
        <taxon>Eukaryota</taxon>
        <taxon>Metazoa</taxon>
        <taxon>Ecdysozoa</taxon>
        <taxon>Nematoda</taxon>
        <taxon>Enoplea</taxon>
        <taxon>Dorylaimia</taxon>
        <taxon>Trichinellida</taxon>
        <taxon>Trichinellidae</taxon>
        <taxon>Trichinella</taxon>
    </lineage>
</organism>
<sequence>MFFQNILLSLKYKYSIVNSRAYRITYIFSFSLVQQPCTRITKPKLANNLKSTTHPPTVSRWNFNVD</sequence>
<accession>A0A0V1A9K4</accession>
<protein>
    <submittedName>
        <fullName evidence="1">Uncharacterized protein</fullName>
    </submittedName>
</protein>
<comment type="caution">
    <text evidence="1">The sequence shown here is derived from an EMBL/GenBank/DDBJ whole genome shotgun (WGS) entry which is preliminary data.</text>
</comment>